<evidence type="ECO:0000256" key="9">
    <source>
        <dbReference type="ARBA" id="ARBA00022741"/>
    </source>
</evidence>
<comment type="cofactor">
    <cofactor evidence="16">
        <name>NH4(+)</name>
        <dbReference type="ChEBI" id="CHEBI:28938"/>
    </cofactor>
    <cofactor evidence="16">
        <name>K(+)</name>
        <dbReference type="ChEBI" id="CHEBI:29103"/>
    </cofactor>
    <text evidence="16">A monovalent cation. Ammonium or potassium.</text>
</comment>
<comment type="similarity">
    <text evidence="14 16">Belongs to the type III pantothenate kinase family.</text>
</comment>
<keyword evidence="11 16" id="KW-0067">ATP-binding</keyword>
<dbReference type="EMBL" id="AAXW01000075">
    <property type="protein sequence ID" value="EAZ88580.1"/>
    <property type="molecule type" value="Genomic_DNA"/>
</dbReference>
<evidence type="ECO:0000256" key="7">
    <source>
        <dbReference type="ARBA" id="ARBA00022490"/>
    </source>
</evidence>
<reference evidence="17 18" key="1">
    <citation type="submission" date="2007-03" db="EMBL/GenBank/DDBJ databases">
        <authorList>
            <person name="Stal L."/>
            <person name="Ferriera S."/>
            <person name="Johnson J."/>
            <person name="Kravitz S."/>
            <person name="Beeson K."/>
            <person name="Sutton G."/>
            <person name="Rogers Y.-H."/>
            <person name="Friedman R."/>
            <person name="Frazier M."/>
            <person name="Venter J.C."/>
        </authorList>
    </citation>
    <scope>NUCLEOTIDE SEQUENCE [LARGE SCALE GENOMIC DNA]</scope>
    <source>
        <strain evidence="17 18">CCY0110</strain>
    </source>
</reference>
<name>A3IY59_9CHRO</name>
<dbReference type="Gene3D" id="3.30.420.40">
    <property type="match status" value="1"/>
</dbReference>
<evidence type="ECO:0000256" key="4">
    <source>
        <dbReference type="ARBA" id="ARBA00005225"/>
    </source>
</evidence>
<keyword evidence="9 16" id="KW-0547">Nucleotide-binding</keyword>
<evidence type="ECO:0000256" key="3">
    <source>
        <dbReference type="ARBA" id="ARBA00004496"/>
    </source>
</evidence>
<dbReference type="GO" id="GO:0015937">
    <property type="term" value="P:coenzyme A biosynthetic process"/>
    <property type="evidence" value="ECO:0007669"/>
    <property type="project" value="UniProtKB-UniRule"/>
</dbReference>
<keyword evidence="12 16" id="KW-0630">Potassium</keyword>
<evidence type="ECO:0000256" key="12">
    <source>
        <dbReference type="ARBA" id="ARBA00022958"/>
    </source>
</evidence>
<comment type="catalytic activity">
    <reaction evidence="1 16">
        <text>(R)-pantothenate + ATP = (R)-4'-phosphopantothenate + ADP + H(+)</text>
        <dbReference type="Rhea" id="RHEA:16373"/>
        <dbReference type="ChEBI" id="CHEBI:10986"/>
        <dbReference type="ChEBI" id="CHEBI:15378"/>
        <dbReference type="ChEBI" id="CHEBI:29032"/>
        <dbReference type="ChEBI" id="CHEBI:30616"/>
        <dbReference type="ChEBI" id="CHEBI:456216"/>
        <dbReference type="EC" id="2.7.1.33"/>
    </reaction>
</comment>
<comment type="subunit">
    <text evidence="5 16">Homodimer.</text>
</comment>
<evidence type="ECO:0000256" key="8">
    <source>
        <dbReference type="ARBA" id="ARBA00022679"/>
    </source>
</evidence>
<protein>
    <recommendedName>
        <fullName evidence="15 16">Type III pantothenate kinase</fullName>
        <ecNumber evidence="6 16">2.7.1.33</ecNumber>
    </recommendedName>
    <alternativeName>
        <fullName evidence="16">PanK-III</fullName>
    </alternativeName>
    <alternativeName>
        <fullName evidence="16">Pantothenic acid kinase</fullName>
    </alternativeName>
</protein>
<dbReference type="GO" id="GO:0046872">
    <property type="term" value="F:metal ion binding"/>
    <property type="evidence" value="ECO:0007669"/>
    <property type="project" value="UniProtKB-KW"/>
</dbReference>
<dbReference type="NCBIfam" id="NF009871">
    <property type="entry name" value="PRK13331.1"/>
    <property type="match status" value="1"/>
</dbReference>
<evidence type="ECO:0000256" key="16">
    <source>
        <dbReference type="HAMAP-Rule" id="MF_01274"/>
    </source>
</evidence>
<dbReference type="InterPro" id="IPR004619">
    <property type="entry name" value="Type_III_PanK"/>
</dbReference>
<evidence type="ECO:0000256" key="6">
    <source>
        <dbReference type="ARBA" id="ARBA00012102"/>
    </source>
</evidence>
<keyword evidence="18" id="KW-1185">Reference proteome</keyword>
<feature type="binding site" evidence="16">
    <location>
        <position position="91"/>
    </location>
    <ligand>
        <name>substrate</name>
    </ligand>
</feature>
<evidence type="ECO:0000313" key="18">
    <source>
        <dbReference type="Proteomes" id="UP000003781"/>
    </source>
</evidence>
<comment type="caution">
    <text evidence="17">The sequence shown here is derived from an EMBL/GenBank/DDBJ whole genome shotgun (WGS) entry which is preliminary data.</text>
</comment>
<comment type="function">
    <text evidence="16">Catalyzes the phosphorylation of pantothenate (Pan), the first step in CoA biosynthesis.</text>
</comment>
<feature type="binding site" evidence="16">
    <location>
        <begin position="9"/>
        <end position="16"/>
    </location>
    <ligand>
        <name>ATP</name>
        <dbReference type="ChEBI" id="CHEBI:30616"/>
    </ligand>
</feature>
<comment type="subcellular location">
    <subcellularLocation>
        <location evidence="3 16">Cytoplasm</location>
    </subcellularLocation>
</comment>
<evidence type="ECO:0000256" key="2">
    <source>
        <dbReference type="ARBA" id="ARBA00001958"/>
    </source>
</evidence>
<dbReference type="GO" id="GO:0004594">
    <property type="term" value="F:pantothenate kinase activity"/>
    <property type="evidence" value="ECO:0007669"/>
    <property type="project" value="UniProtKB-UniRule"/>
</dbReference>
<dbReference type="SUPFAM" id="SSF53067">
    <property type="entry name" value="Actin-like ATPase domain"/>
    <property type="match status" value="2"/>
</dbReference>
<dbReference type="InterPro" id="IPR043129">
    <property type="entry name" value="ATPase_NBD"/>
</dbReference>
<dbReference type="UniPathway" id="UPA00241">
    <property type="reaction ID" value="UER00352"/>
</dbReference>
<dbReference type="NCBIfam" id="TIGR00671">
    <property type="entry name" value="baf"/>
    <property type="match status" value="1"/>
</dbReference>
<dbReference type="HAMAP" id="MF_01274">
    <property type="entry name" value="Pantothen_kinase_3"/>
    <property type="match status" value="1"/>
</dbReference>
<feature type="binding site" evidence="16">
    <location>
        <begin position="95"/>
        <end position="98"/>
    </location>
    <ligand>
        <name>substrate</name>
    </ligand>
</feature>
<evidence type="ECO:0000256" key="5">
    <source>
        <dbReference type="ARBA" id="ARBA00011738"/>
    </source>
</evidence>
<evidence type="ECO:0000256" key="10">
    <source>
        <dbReference type="ARBA" id="ARBA00022777"/>
    </source>
</evidence>
<feature type="binding site" evidence="16">
    <location>
        <position position="117"/>
    </location>
    <ligand>
        <name>K(+)</name>
        <dbReference type="ChEBI" id="CHEBI:29103"/>
    </ligand>
</feature>
<evidence type="ECO:0000256" key="1">
    <source>
        <dbReference type="ARBA" id="ARBA00001206"/>
    </source>
</evidence>
<dbReference type="eggNOG" id="COG1521">
    <property type="taxonomic scope" value="Bacteria"/>
</dbReference>
<dbReference type="RefSeq" id="WP_008278323.1">
    <property type="nucleotide sequence ID" value="NZ_AAXW01000075.1"/>
</dbReference>
<organism evidence="17 18">
    <name type="scientific">Crocosphaera chwakensis CCY0110</name>
    <dbReference type="NCBI Taxonomy" id="391612"/>
    <lineage>
        <taxon>Bacteria</taxon>
        <taxon>Bacillati</taxon>
        <taxon>Cyanobacteriota</taxon>
        <taxon>Cyanophyceae</taxon>
        <taxon>Oscillatoriophycideae</taxon>
        <taxon>Chroococcales</taxon>
        <taxon>Aphanothecaceae</taxon>
        <taxon>Crocosphaera</taxon>
        <taxon>Crocosphaera chwakensis</taxon>
    </lineage>
</organism>
<dbReference type="GO" id="GO:0005737">
    <property type="term" value="C:cytoplasm"/>
    <property type="evidence" value="ECO:0007669"/>
    <property type="project" value="UniProtKB-SubCell"/>
</dbReference>
<gene>
    <name evidence="16" type="primary">coaX</name>
    <name evidence="17" type="ORF">CY0110_21470</name>
</gene>
<dbReference type="PANTHER" id="PTHR34265">
    <property type="entry name" value="TYPE III PANTOTHENATE KINASE"/>
    <property type="match status" value="1"/>
</dbReference>
<dbReference type="CDD" id="cd24015">
    <property type="entry name" value="ASKHA_NBD_PanK-III"/>
    <property type="match status" value="1"/>
</dbReference>
<dbReference type="PANTHER" id="PTHR34265:SF1">
    <property type="entry name" value="TYPE III PANTOTHENATE KINASE"/>
    <property type="match status" value="1"/>
</dbReference>
<feature type="binding site" evidence="16">
    <location>
        <position position="173"/>
    </location>
    <ligand>
        <name>substrate</name>
    </ligand>
</feature>
<comment type="cofactor">
    <cofactor evidence="2">
        <name>K(+)</name>
        <dbReference type="ChEBI" id="CHEBI:29103"/>
    </cofactor>
</comment>
<keyword evidence="10 16" id="KW-0418">Kinase</keyword>
<accession>A3IY59</accession>
<evidence type="ECO:0000256" key="15">
    <source>
        <dbReference type="ARBA" id="ARBA00040883"/>
    </source>
</evidence>
<comment type="pathway">
    <text evidence="4 16">Cofactor biosynthesis; coenzyme A biosynthesis; CoA from (R)-pantothenate: step 1/5.</text>
</comment>
<dbReference type="Proteomes" id="UP000003781">
    <property type="component" value="Unassembled WGS sequence"/>
</dbReference>
<dbReference type="Pfam" id="PF03309">
    <property type="entry name" value="Pan_kinase"/>
    <property type="match status" value="1"/>
</dbReference>
<keyword evidence="7 16" id="KW-0963">Cytoplasm</keyword>
<sequence length="249" mass="28343">MNQEWLALMIGNSRLHWGYFQGENLRHTWDTSHLKEVINPIRLPNDYLFFDISSTLPLVVGSVISSQTKLWKNYQKFYFIKLEDISLNNLYPTIGIDRALATLGAGERYHFPCLVIDGGTALTLTGIDSDRTFIGGAILPGLKLQFDSLSSQTAALPNINLPNKLGDRWANNTKNAIISGILYTILSGIQRFIDDWLNKYPESKIILTGGDAENLYNYFQQDNYEQLSNLIVDQNLIFWGMRSLYILQL</sequence>
<evidence type="ECO:0000313" key="17">
    <source>
        <dbReference type="EMBL" id="EAZ88580.1"/>
    </source>
</evidence>
<evidence type="ECO:0000256" key="11">
    <source>
        <dbReference type="ARBA" id="ARBA00022840"/>
    </source>
</evidence>
<keyword evidence="16" id="KW-0479">Metal-binding</keyword>
<dbReference type="EC" id="2.7.1.33" evidence="6 16"/>
<evidence type="ECO:0000256" key="13">
    <source>
        <dbReference type="ARBA" id="ARBA00022993"/>
    </source>
</evidence>
<dbReference type="GO" id="GO:0005524">
    <property type="term" value="F:ATP binding"/>
    <property type="evidence" value="ECO:0007669"/>
    <property type="project" value="UniProtKB-UniRule"/>
</dbReference>
<dbReference type="AlphaFoldDB" id="A3IY59"/>
<feature type="binding site" evidence="16">
    <location>
        <position position="120"/>
    </location>
    <ligand>
        <name>ATP</name>
        <dbReference type="ChEBI" id="CHEBI:30616"/>
    </ligand>
</feature>
<keyword evidence="8 16" id="KW-0808">Transferase</keyword>
<evidence type="ECO:0000256" key="14">
    <source>
        <dbReference type="ARBA" id="ARBA00038036"/>
    </source>
</evidence>
<proteinExistence type="inferred from homology"/>
<keyword evidence="13 16" id="KW-0173">Coenzyme A biosynthesis</keyword>
<feature type="active site" description="Proton acceptor" evidence="16">
    <location>
        <position position="97"/>
    </location>
</feature>